<accession>A0A8J6AS56</accession>
<dbReference type="PANTHER" id="PTHR14790:SF15">
    <property type="entry name" value="RECQ-MEDIATED GENOME INSTABILITY PROTEIN 1"/>
    <property type="match status" value="1"/>
</dbReference>
<dbReference type="GO" id="GO:0031422">
    <property type="term" value="C:RecQ family helicase-topoisomerase III complex"/>
    <property type="evidence" value="ECO:0007669"/>
    <property type="project" value="TreeGrafter"/>
</dbReference>
<dbReference type="Pfam" id="PF08585">
    <property type="entry name" value="RMI1_N_C"/>
    <property type="match status" value="1"/>
</dbReference>
<dbReference type="GO" id="GO:0000724">
    <property type="term" value="P:double-strand break repair via homologous recombination"/>
    <property type="evidence" value="ECO:0007669"/>
    <property type="project" value="TreeGrafter"/>
</dbReference>
<evidence type="ECO:0000313" key="5">
    <source>
        <dbReference type="Proteomes" id="UP000717585"/>
    </source>
</evidence>
<comment type="similarity">
    <text evidence="1">Belongs to the RMI1 family.</text>
</comment>
<organism evidence="4 5">
    <name type="scientific">Carpediemonas membranifera</name>
    <dbReference type="NCBI Taxonomy" id="201153"/>
    <lineage>
        <taxon>Eukaryota</taxon>
        <taxon>Metamonada</taxon>
        <taxon>Carpediemonas-like organisms</taxon>
        <taxon>Carpediemonas</taxon>
    </lineage>
</organism>
<dbReference type="SMART" id="SM01161">
    <property type="entry name" value="DUF1767"/>
    <property type="match status" value="1"/>
</dbReference>
<dbReference type="InterPro" id="IPR042470">
    <property type="entry name" value="RMI1_N_C_sf"/>
</dbReference>
<dbReference type="PANTHER" id="PTHR14790">
    <property type="entry name" value="RECQ-MEDIATED GENOME INSTABILITY PROTEIN 1 RMI1"/>
    <property type="match status" value="1"/>
</dbReference>
<dbReference type="GO" id="GO:0016604">
    <property type="term" value="C:nuclear body"/>
    <property type="evidence" value="ECO:0007669"/>
    <property type="project" value="TreeGrafter"/>
</dbReference>
<reference evidence="4" key="1">
    <citation type="submission" date="2021-05" db="EMBL/GenBank/DDBJ databases">
        <title>A free-living protist that lacks canonical eukaryotic 1 DNA replication and segregation systems.</title>
        <authorList>
            <person name="Salas-Leiva D.E."/>
            <person name="Tromer E.C."/>
            <person name="Curtis B.A."/>
            <person name="Jerlstrom-Hultqvist J."/>
            <person name="Kolisko M."/>
            <person name="Yi Z."/>
            <person name="Salas-Leiva J.S."/>
            <person name="Gallot-Lavallee L."/>
            <person name="Kops G.J.P.L."/>
            <person name="Archibald J.M."/>
            <person name="Simpson A.G.B."/>
            <person name="Roger A.J."/>
        </authorList>
    </citation>
    <scope>NUCLEOTIDE SEQUENCE</scope>
    <source>
        <strain evidence="4">BICM</strain>
    </source>
</reference>
<dbReference type="OrthoDB" id="341511at2759"/>
<evidence type="ECO:0000259" key="3">
    <source>
        <dbReference type="Pfam" id="PF08585"/>
    </source>
</evidence>
<proteinExistence type="inferred from homology"/>
<dbReference type="Gene3D" id="2.40.50.770">
    <property type="entry name" value="RecQ-mediated genome instability protein Rmi1, C-terminal domain"/>
    <property type="match status" value="1"/>
</dbReference>
<dbReference type="InterPro" id="IPR013894">
    <property type="entry name" value="RMI1_OB"/>
</dbReference>
<protein>
    <recommendedName>
        <fullName evidence="2">RecQ-mediated genome instability protein 1</fullName>
    </recommendedName>
</protein>
<feature type="domain" description="RecQ mediated genome instability protein 1 OB-fold" evidence="3">
    <location>
        <begin position="94"/>
        <end position="165"/>
    </location>
</feature>
<evidence type="ECO:0000256" key="2">
    <source>
        <dbReference type="ARBA" id="ARBA00018987"/>
    </source>
</evidence>
<gene>
    <name evidence="4" type="ORF">J8273_8158</name>
</gene>
<dbReference type="AlphaFoldDB" id="A0A8J6AS56"/>
<evidence type="ECO:0000256" key="1">
    <source>
        <dbReference type="ARBA" id="ARBA00006395"/>
    </source>
</evidence>
<evidence type="ECO:0000313" key="4">
    <source>
        <dbReference type="EMBL" id="KAG9390120.1"/>
    </source>
</evidence>
<dbReference type="EMBL" id="JAHDYR010000066">
    <property type="protein sequence ID" value="KAG9390120.1"/>
    <property type="molecule type" value="Genomic_DNA"/>
</dbReference>
<keyword evidence="5" id="KW-1185">Reference proteome</keyword>
<dbReference type="Proteomes" id="UP000717585">
    <property type="component" value="Unassembled WGS sequence"/>
</dbReference>
<dbReference type="GO" id="GO:0000712">
    <property type="term" value="P:resolution of meiotic recombination intermediates"/>
    <property type="evidence" value="ECO:0007669"/>
    <property type="project" value="TreeGrafter"/>
</dbReference>
<name>A0A8J6AS56_9EUKA</name>
<comment type="caution">
    <text evidence="4">The sequence shown here is derived from an EMBL/GenBank/DDBJ whole genome shotgun (WGS) entry which is preliminary data.</text>
</comment>
<sequence>MNSRELRQFFQSIYIEPTDQWLAELSAFLASIPGQAREAQLDLAYKNFLRQDMAETSLPALPRFNSNSNTVHRKPMVLQVNACDNIGVSPADTDQERNRVIRLELTDGHNAVVAYEFNRTALPTAITPGAKALLLRLTVERGAVVLEGDQILVLGGVVERLATHYVRTHARRLVAQQQEAVIRETKRIIQQDHVTHPRLDLDTAPKPQVFVPSFTPSVDVVKWIGSSRSGASMVPRPVELTLLEALPPFVFHGDGFTCFAGVRAAGSPPTVARLASPVVAQLMELTPADYRTNRAMAEQGNAAAHNTLLGAFRRLMAGLDDVAVSALAVPDPACGEGMRGDATMAVVEVFVESNSIGS</sequence>